<evidence type="ECO:0000313" key="3">
    <source>
        <dbReference type="Proteomes" id="UP000830454"/>
    </source>
</evidence>
<name>A0ABY4HIL3_9FLAO</name>
<gene>
    <name evidence="2" type="ORF">LXD69_11500</name>
</gene>
<sequence length="115" mass="13129">MKERMVLISAIILTLIVELILMVLVYNKVGSERIPSQIVRLTIQLILITMILTRKSNVALFLLTTYHIVSSLFGLYSKGSTELLGQILIGFHFIIGIIIYFHDWIENKIGLKNIE</sequence>
<feature type="transmembrane region" description="Helical" evidence="1">
    <location>
        <begin position="83"/>
        <end position="102"/>
    </location>
</feature>
<dbReference type="Proteomes" id="UP000830454">
    <property type="component" value="Chromosome"/>
</dbReference>
<keyword evidence="3" id="KW-1185">Reference proteome</keyword>
<keyword evidence="1" id="KW-1133">Transmembrane helix</keyword>
<protein>
    <submittedName>
        <fullName evidence="2">Uncharacterized protein</fullName>
    </submittedName>
</protein>
<dbReference type="EMBL" id="CP090145">
    <property type="protein sequence ID" value="UOX32668.1"/>
    <property type="molecule type" value="Genomic_DNA"/>
</dbReference>
<reference evidence="2" key="1">
    <citation type="submission" date="2021-12" db="EMBL/GenBank/DDBJ databases">
        <authorList>
            <person name="Cha I.-T."/>
            <person name="Lee K.-E."/>
            <person name="Park S.-J."/>
        </authorList>
    </citation>
    <scope>NUCLEOTIDE SEQUENCE</scope>
    <source>
        <strain evidence="2">YSM-43</strain>
    </source>
</reference>
<accession>A0ABY4HIL3</accession>
<proteinExistence type="predicted"/>
<dbReference type="RefSeq" id="WP_045966414.1">
    <property type="nucleotide sequence ID" value="NZ_CP090145.1"/>
</dbReference>
<feature type="transmembrane region" description="Helical" evidence="1">
    <location>
        <begin position="38"/>
        <end position="53"/>
    </location>
</feature>
<keyword evidence="1" id="KW-0812">Transmembrane</keyword>
<keyword evidence="1" id="KW-0472">Membrane</keyword>
<feature type="transmembrane region" description="Helical" evidence="1">
    <location>
        <begin position="6"/>
        <end position="26"/>
    </location>
</feature>
<evidence type="ECO:0000313" key="2">
    <source>
        <dbReference type="EMBL" id="UOX32668.1"/>
    </source>
</evidence>
<evidence type="ECO:0000256" key="1">
    <source>
        <dbReference type="SAM" id="Phobius"/>
    </source>
</evidence>
<organism evidence="2 3">
    <name type="scientific">Flavobacterium sediminilitoris</name>
    <dbReference type="NCBI Taxonomy" id="2024526"/>
    <lineage>
        <taxon>Bacteria</taxon>
        <taxon>Pseudomonadati</taxon>
        <taxon>Bacteroidota</taxon>
        <taxon>Flavobacteriia</taxon>
        <taxon>Flavobacteriales</taxon>
        <taxon>Flavobacteriaceae</taxon>
        <taxon>Flavobacterium</taxon>
    </lineage>
</organism>
<reference evidence="2" key="2">
    <citation type="submission" date="2022-04" db="EMBL/GenBank/DDBJ databases">
        <title>Complete Genome Sequence of Flavobacterium sediminilitoris YSM-43, Isolated from a Tidal Sediment.</title>
        <authorList>
            <person name="Lee P.A."/>
        </authorList>
    </citation>
    <scope>NUCLEOTIDE SEQUENCE</scope>
    <source>
        <strain evidence="2">YSM-43</strain>
    </source>
</reference>